<reference evidence="1 2" key="1">
    <citation type="submission" date="2023-02" db="EMBL/GenBank/DDBJ databases">
        <title>LHISI_Scaffold_Assembly.</title>
        <authorList>
            <person name="Stuart O.P."/>
            <person name="Cleave R."/>
            <person name="Magrath M.J.L."/>
            <person name="Mikheyev A.S."/>
        </authorList>
    </citation>
    <scope>NUCLEOTIDE SEQUENCE [LARGE SCALE GENOMIC DNA]</scope>
    <source>
        <strain evidence="1">Daus_M_001</strain>
        <tissue evidence="1">Leg muscle</tissue>
    </source>
</reference>
<comment type="caution">
    <text evidence="1">The sequence shown here is derived from an EMBL/GenBank/DDBJ whole genome shotgun (WGS) entry which is preliminary data.</text>
</comment>
<dbReference type="SUPFAM" id="SSF53098">
    <property type="entry name" value="Ribonuclease H-like"/>
    <property type="match status" value="1"/>
</dbReference>
<evidence type="ECO:0008006" key="3">
    <source>
        <dbReference type="Google" id="ProtNLM"/>
    </source>
</evidence>
<name>A0ABQ9HLH5_9NEOP</name>
<organism evidence="1 2">
    <name type="scientific">Dryococelus australis</name>
    <dbReference type="NCBI Taxonomy" id="614101"/>
    <lineage>
        <taxon>Eukaryota</taxon>
        <taxon>Metazoa</taxon>
        <taxon>Ecdysozoa</taxon>
        <taxon>Arthropoda</taxon>
        <taxon>Hexapoda</taxon>
        <taxon>Insecta</taxon>
        <taxon>Pterygota</taxon>
        <taxon>Neoptera</taxon>
        <taxon>Polyneoptera</taxon>
        <taxon>Phasmatodea</taxon>
        <taxon>Verophasmatodea</taxon>
        <taxon>Anareolatae</taxon>
        <taxon>Phasmatidae</taxon>
        <taxon>Eurycanthinae</taxon>
        <taxon>Dryococelus</taxon>
    </lineage>
</organism>
<dbReference type="Proteomes" id="UP001159363">
    <property type="component" value="Chromosome X"/>
</dbReference>
<keyword evidence="2" id="KW-1185">Reference proteome</keyword>
<gene>
    <name evidence="1" type="ORF">PR048_011407</name>
</gene>
<evidence type="ECO:0000313" key="2">
    <source>
        <dbReference type="Proteomes" id="UP001159363"/>
    </source>
</evidence>
<sequence length="236" mass="26944">MAKMREELARKDINDGCSAYLLNLPAHNLQVINIMEHIKQIVKYFRNIHLAATIYKQAGGTTLALPTADCVESYLNNWYIIAKLRCTMMIVPLAKAWKFGLIYMIFSKIKIMTVTDELNYFMKLTEEQIHSAVEYVLTYHPDAVPDLIKYKAKCSPFKDYLFSPTTLKEIKPLKSTHRATLYLAHQLHSAVASSAGTDRQFSTFRYVHSSVRNRLGTEKAAKLVTVFCALNNKNIT</sequence>
<proteinExistence type="predicted"/>
<dbReference type="InterPro" id="IPR012337">
    <property type="entry name" value="RNaseH-like_sf"/>
</dbReference>
<evidence type="ECO:0000313" key="1">
    <source>
        <dbReference type="EMBL" id="KAJ8885211.1"/>
    </source>
</evidence>
<protein>
    <recommendedName>
        <fullName evidence="3">HAT C-terminal dimerisation domain-containing protein</fullName>
    </recommendedName>
</protein>
<accession>A0ABQ9HLH5</accession>
<dbReference type="EMBL" id="JARBHB010000004">
    <property type="protein sequence ID" value="KAJ8885211.1"/>
    <property type="molecule type" value="Genomic_DNA"/>
</dbReference>